<gene>
    <name evidence="1" type="ORF">LEP1GSC199_1483</name>
</gene>
<evidence type="ECO:0000313" key="1">
    <source>
        <dbReference type="EMBL" id="EMY69790.1"/>
    </source>
</evidence>
<evidence type="ECO:0000313" key="2">
    <source>
        <dbReference type="Proteomes" id="UP000012227"/>
    </source>
</evidence>
<reference evidence="1 2" key="1">
    <citation type="submission" date="2013-03" db="EMBL/GenBank/DDBJ databases">
        <authorList>
            <person name="Harkins D.M."/>
            <person name="Durkin A.S."/>
            <person name="Brinkac L.M."/>
            <person name="Haft D.H."/>
            <person name="Selengut J.D."/>
            <person name="Sanka R."/>
            <person name="DePew J."/>
            <person name="Purushe J."/>
            <person name="Galloway R.L."/>
            <person name="Vinetz J.M."/>
            <person name="Sutton G.G."/>
            <person name="Nierman W.C."/>
            <person name="Fouts D.E."/>
        </authorList>
    </citation>
    <scope>NUCLEOTIDE SEQUENCE [LARGE SCALE GENOMIC DNA]</scope>
    <source>
        <strain evidence="1 2">Waz Holland</strain>
    </source>
</reference>
<dbReference type="Proteomes" id="UP000012227">
    <property type="component" value="Unassembled WGS sequence"/>
</dbReference>
<accession>N1W8L4</accession>
<sequence length="50" mass="5728">MHKKVTCSSVSYHVPDVMSETMGLSQMSCLEFVFSLFSLNGFFKDTYPNR</sequence>
<organism evidence="1 2">
    <name type="scientific">Leptospira vanthielii serovar Holland str. Waz Holland = ATCC 700522</name>
    <dbReference type="NCBI Taxonomy" id="1218591"/>
    <lineage>
        <taxon>Bacteria</taxon>
        <taxon>Pseudomonadati</taxon>
        <taxon>Spirochaetota</taxon>
        <taxon>Spirochaetia</taxon>
        <taxon>Leptospirales</taxon>
        <taxon>Leptospiraceae</taxon>
        <taxon>Leptospira</taxon>
    </lineage>
</organism>
<name>N1W8L4_9LEPT</name>
<comment type="caution">
    <text evidence="1">The sequence shown here is derived from an EMBL/GenBank/DDBJ whole genome shotgun (WGS) entry which is preliminary data.</text>
</comment>
<protein>
    <submittedName>
        <fullName evidence="1">Uncharacterized protein</fullName>
    </submittedName>
</protein>
<dbReference type="STRING" id="1218591.LEP1GSC199_1483"/>
<proteinExistence type="predicted"/>
<dbReference type="EMBL" id="AOGY02000049">
    <property type="protein sequence ID" value="EMY69790.1"/>
    <property type="molecule type" value="Genomic_DNA"/>
</dbReference>
<dbReference type="AlphaFoldDB" id="N1W8L4"/>